<organism evidence="2 3">
    <name type="scientific">Nocardia pulmonis</name>
    <dbReference type="NCBI Taxonomy" id="2951408"/>
    <lineage>
        <taxon>Bacteria</taxon>
        <taxon>Bacillati</taxon>
        <taxon>Actinomycetota</taxon>
        <taxon>Actinomycetes</taxon>
        <taxon>Mycobacteriales</taxon>
        <taxon>Nocardiaceae</taxon>
        <taxon>Nocardia</taxon>
    </lineage>
</organism>
<dbReference type="InterPro" id="IPR011009">
    <property type="entry name" value="Kinase-like_dom_sf"/>
</dbReference>
<proteinExistence type="predicted"/>
<protein>
    <submittedName>
        <fullName evidence="2">Aminoglycoside phosphotransferase family protein</fullName>
    </submittedName>
</protein>
<keyword evidence="3" id="KW-1185">Reference proteome</keyword>
<dbReference type="InterPro" id="IPR002575">
    <property type="entry name" value="Aminoglycoside_PTrfase"/>
</dbReference>
<dbReference type="AlphaFoldDB" id="A0A9X2IY16"/>
<sequence length="298" mass="32526">MDRADFGWLEEALGQPVGDATAAEWGIANGTEIVTLLDGTRVAVQRYRRRADAERRMRILAALREPAAAKAIPIQSIRSADPAAEPPWIAFEELPGTPAAAEVTPASPQFPELAHEMGQLLADFSGLHCPDLELDDSWARPRYLAARADAWAECLAPVLTANQITAIEDVLDDLPDLFEGRPAVLAHGEFVPANVLVEGTKVTGLLELDSVRLADPLFDVAWWGWSVSLAGPEVMTDAWPAFLQGAGMDPADLTLAERVRYLQLIRMLEMLADHDLAPDLWRTVHERLSRTLAAISGD</sequence>
<dbReference type="SUPFAM" id="SSF56112">
    <property type="entry name" value="Protein kinase-like (PK-like)"/>
    <property type="match status" value="1"/>
</dbReference>
<gene>
    <name evidence="2" type="ORF">NDR86_20980</name>
</gene>
<evidence type="ECO:0000259" key="1">
    <source>
        <dbReference type="Pfam" id="PF01636"/>
    </source>
</evidence>
<name>A0A9X2IY16_9NOCA</name>
<feature type="domain" description="Aminoglycoside phosphotransferase" evidence="1">
    <location>
        <begin position="29"/>
        <end position="228"/>
    </location>
</feature>
<dbReference type="RefSeq" id="WP_251914194.1">
    <property type="nucleotide sequence ID" value="NZ_JAMRXG010000008.1"/>
</dbReference>
<evidence type="ECO:0000313" key="3">
    <source>
        <dbReference type="Proteomes" id="UP001139157"/>
    </source>
</evidence>
<dbReference type="Proteomes" id="UP001139157">
    <property type="component" value="Unassembled WGS sequence"/>
</dbReference>
<reference evidence="2" key="1">
    <citation type="submission" date="2022-06" db="EMBL/GenBank/DDBJ databases">
        <title>Novel species in genus nocardia.</title>
        <authorList>
            <person name="Li F."/>
        </authorList>
    </citation>
    <scope>NUCLEOTIDE SEQUENCE</scope>
    <source>
        <strain evidence="2">CDC141</strain>
    </source>
</reference>
<evidence type="ECO:0000313" key="2">
    <source>
        <dbReference type="EMBL" id="MCM6775958.1"/>
    </source>
</evidence>
<dbReference type="Pfam" id="PF01636">
    <property type="entry name" value="APH"/>
    <property type="match status" value="1"/>
</dbReference>
<accession>A0A9X2IY16</accession>
<comment type="caution">
    <text evidence="2">The sequence shown here is derived from an EMBL/GenBank/DDBJ whole genome shotgun (WGS) entry which is preliminary data.</text>
</comment>
<dbReference type="Gene3D" id="3.90.1200.10">
    <property type="match status" value="1"/>
</dbReference>
<dbReference type="EMBL" id="JAMRXG010000008">
    <property type="protein sequence ID" value="MCM6775958.1"/>
    <property type="molecule type" value="Genomic_DNA"/>
</dbReference>